<accession>A0A3D9UBL7</accession>
<gene>
    <name evidence="1" type="ORF">BDD26_1604</name>
</gene>
<comment type="caution">
    <text evidence="1">The sequence shown here is derived from an EMBL/GenBank/DDBJ whole genome shotgun (WGS) entry which is preliminary data.</text>
</comment>
<dbReference type="Proteomes" id="UP000256294">
    <property type="component" value="Unassembled WGS sequence"/>
</dbReference>
<protein>
    <submittedName>
        <fullName evidence="1">Uncharacterized protein</fullName>
    </submittedName>
</protein>
<keyword evidence="2" id="KW-1185">Reference proteome</keyword>
<organism evidence="1 2">
    <name type="scientific">Xenorhabdus cabanillasii</name>
    <dbReference type="NCBI Taxonomy" id="351673"/>
    <lineage>
        <taxon>Bacteria</taxon>
        <taxon>Pseudomonadati</taxon>
        <taxon>Pseudomonadota</taxon>
        <taxon>Gammaproteobacteria</taxon>
        <taxon>Enterobacterales</taxon>
        <taxon>Morganellaceae</taxon>
        <taxon>Xenorhabdus</taxon>
    </lineage>
</organism>
<dbReference type="AlphaFoldDB" id="A0A3D9UBL7"/>
<name>A0A3D9UBL7_9GAMM</name>
<proteinExistence type="predicted"/>
<evidence type="ECO:0000313" key="1">
    <source>
        <dbReference type="EMBL" id="REF26898.1"/>
    </source>
</evidence>
<dbReference type="EMBL" id="QTUB01000001">
    <property type="protein sequence ID" value="REF26898.1"/>
    <property type="molecule type" value="Genomic_DNA"/>
</dbReference>
<evidence type="ECO:0000313" key="2">
    <source>
        <dbReference type="Proteomes" id="UP000256294"/>
    </source>
</evidence>
<sequence length="190" mass="21505">MIFRSKSFSISRPAQFNPLNCSQSSLNLISMSFDARASLVSEKVSLPKACEIARHIIFQIENEKCKFELNKKERRDVELRKWDDRCVYSSGVFQSIQERKNELLNNDISQQEKFHCFATNFRGYPVGVLIISITNEELLNAPKLSPDVPLISDFSIHPGIRGAGITLIECTVNLPYQLGKNGVVQLTPID</sequence>
<reference evidence="1 2" key="1">
    <citation type="submission" date="2018-08" db="EMBL/GenBank/DDBJ databases">
        <title>Genomic Encyclopedia of Archaeal and Bacterial Type Strains, Phase II (KMG-II): from individual species to whole genera.</title>
        <authorList>
            <person name="Goeker M."/>
        </authorList>
    </citation>
    <scope>NUCLEOTIDE SEQUENCE [LARGE SCALE GENOMIC DNA]</scope>
    <source>
        <strain evidence="1 2">DSM 17905</strain>
    </source>
</reference>
<dbReference type="RefSeq" id="WP_115826131.1">
    <property type="nucleotide sequence ID" value="NZ_QTUB01000001.1"/>
</dbReference>